<organism evidence="2 3">
    <name type="scientific">Candidatus Schekmanbacteria bacterium RIFCSPLOWO2_12_FULL_38_15</name>
    <dbReference type="NCBI Taxonomy" id="1817883"/>
    <lineage>
        <taxon>Bacteria</taxon>
        <taxon>Candidatus Schekmaniibacteriota</taxon>
    </lineage>
</organism>
<protein>
    <recommendedName>
        <fullName evidence="4">Glycosyltransferase RgtA/B/C/D-like domain-containing protein</fullName>
    </recommendedName>
</protein>
<keyword evidence="1" id="KW-1133">Transmembrane helix</keyword>
<dbReference type="Proteomes" id="UP000178082">
    <property type="component" value="Unassembled WGS sequence"/>
</dbReference>
<evidence type="ECO:0008006" key="4">
    <source>
        <dbReference type="Google" id="ProtNLM"/>
    </source>
</evidence>
<feature type="transmembrane region" description="Helical" evidence="1">
    <location>
        <begin position="102"/>
        <end position="120"/>
    </location>
</feature>
<evidence type="ECO:0000256" key="1">
    <source>
        <dbReference type="SAM" id="Phobius"/>
    </source>
</evidence>
<feature type="transmembrane region" description="Helical" evidence="1">
    <location>
        <begin position="330"/>
        <end position="346"/>
    </location>
</feature>
<dbReference type="EMBL" id="MGDI01000004">
    <property type="protein sequence ID" value="OGL55160.1"/>
    <property type="molecule type" value="Genomic_DNA"/>
</dbReference>
<comment type="caution">
    <text evidence="2">The sequence shown here is derived from an EMBL/GenBank/DDBJ whole genome shotgun (WGS) entry which is preliminary data.</text>
</comment>
<feature type="transmembrane region" description="Helical" evidence="1">
    <location>
        <begin position="161"/>
        <end position="189"/>
    </location>
</feature>
<gene>
    <name evidence="2" type="ORF">A3G31_02880</name>
</gene>
<feature type="transmembrane region" description="Helical" evidence="1">
    <location>
        <begin position="201"/>
        <end position="223"/>
    </location>
</feature>
<sequence>MLSRTKIKIIPVVSIFIVTFLLLFMLRATQQTGDSLSYALSAKTGQRMFHPHHLLFTPIIYLSYSAITLICKSCDVIFAAQLHNIILATVVILSFYVILKDVIVFSSFFSTLLTILLLISRGILVFSTQIEVYIPATACLTLFVLIMTTRLMSNKFDNAKVIALLLLLTMAIFYHQTNVLFCIPFSYYFIATQNKQRYKSLIIILSLSGIIVLLAYILAFFSIDENRTAANFLRFCLSYSFYPDPNWGSLEHFSLLGIKKLLKSQLWNVVELPRRFRYIAVSFLIILFIWNLVKASKPATYHNKFRRFLLIWIMTYFIFFLWWLPGEKEFFITTLVPIMLLFALSIKDLLGKEKKLRFLNKLIPVVLILFIAFISAKNGKNALALHQTQGTDYRNAWRMAKLIPEECVILTDWTTQNHLQYFFEREKVLDADLLLFFYNNESLPEYYHLKEEKCVVVALSYVTPDYDIAKYNGYTCPSKWIEYMKWLFDFKYNSEQRRATCRKFELLHDDNGTLYVYLSSSTVEIENFNKVFEALDGKINMYFGKQINPFGNWLAKNPRAENLILP</sequence>
<accession>A0A1F7SN04</accession>
<name>A0A1F7SN04_9BACT</name>
<evidence type="ECO:0000313" key="2">
    <source>
        <dbReference type="EMBL" id="OGL55160.1"/>
    </source>
</evidence>
<reference evidence="2 3" key="1">
    <citation type="journal article" date="2016" name="Nat. Commun.">
        <title>Thousands of microbial genomes shed light on interconnected biogeochemical processes in an aquifer system.</title>
        <authorList>
            <person name="Anantharaman K."/>
            <person name="Brown C.T."/>
            <person name="Hug L.A."/>
            <person name="Sharon I."/>
            <person name="Castelle C.J."/>
            <person name="Probst A.J."/>
            <person name="Thomas B.C."/>
            <person name="Singh A."/>
            <person name="Wilkins M.J."/>
            <person name="Karaoz U."/>
            <person name="Brodie E.L."/>
            <person name="Williams K.H."/>
            <person name="Hubbard S.S."/>
            <person name="Banfield J.F."/>
        </authorList>
    </citation>
    <scope>NUCLEOTIDE SEQUENCE [LARGE SCALE GENOMIC DNA]</scope>
</reference>
<keyword evidence="1" id="KW-0812">Transmembrane</keyword>
<feature type="transmembrane region" description="Helical" evidence="1">
    <location>
        <begin position="52"/>
        <end position="70"/>
    </location>
</feature>
<feature type="transmembrane region" description="Helical" evidence="1">
    <location>
        <begin position="276"/>
        <end position="293"/>
    </location>
</feature>
<feature type="transmembrane region" description="Helical" evidence="1">
    <location>
        <begin position="132"/>
        <end position="149"/>
    </location>
</feature>
<keyword evidence="1" id="KW-0472">Membrane</keyword>
<feature type="transmembrane region" description="Helical" evidence="1">
    <location>
        <begin position="305"/>
        <end position="324"/>
    </location>
</feature>
<dbReference type="AlphaFoldDB" id="A0A1F7SN04"/>
<feature type="transmembrane region" description="Helical" evidence="1">
    <location>
        <begin position="77"/>
        <end position="96"/>
    </location>
</feature>
<proteinExistence type="predicted"/>
<evidence type="ECO:0000313" key="3">
    <source>
        <dbReference type="Proteomes" id="UP000178082"/>
    </source>
</evidence>
<feature type="transmembrane region" description="Helical" evidence="1">
    <location>
        <begin position="358"/>
        <end position="376"/>
    </location>
</feature>